<feature type="compositionally biased region" description="Polar residues" evidence="1">
    <location>
        <begin position="48"/>
        <end position="63"/>
    </location>
</feature>
<reference evidence="2 3" key="1">
    <citation type="submission" date="2016-03" db="EMBL/GenBank/DDBJ databases">
        <title>EvidentialGene: Evidence-directed Construction of Genes on Genomes.</title>
        <authorList>
            <person name="Gilbert D.G."/>
            <person name="Choi J.-H."/>
            <person name="Mockaitis K."/>
            <person name="Colbourne J."/>
            <person name="Pfrender M."/>
        </authorList>
    </citation>
    <scope>NUCLEOTIDE SEQUENCE [LARGE SCALE GENOMIC DNA]</scope>
    <source>
        <strain evidence="2 3">Xinb3</strain>
        <tissue evidence="2">Complete organism</tissue>
    </source>
</reference>
<evidence type="ECO:0000256" key="1">
    <source>
        <dbReference type="SAM" id="MobiDB-lite"/>
    </source>
</evidence>
<name>A0A164QXY0_9CRUS</name>
<dbReference type="EMBL" id="LRGB01002315">
    <property type="protein sequence ID" value="KZS08161.1"/>
    <property type="molecule type" value="Genomic_DNA"/>
</dbReference>
<gene>
    <name evidence="2" type="ORF">APZ42_027947</name>
</gene>
<organism evidence="2 3">
    <name type="scientific">Daphnia magna</name>
    <dbReference type="NCBI Taxonomy" id="35525"/>
    <lineage>
        <taxon>Eukaryota</taxon>
        <taxon>Metazoa</taxon>
        <taxon>Ecdysozoa</taxon>
        <taxon>Arthropoda</taxon>
        <taxon>Crustacea</taxon>
        <taxon>Branchiopoda</taxon>
        <taxon>Diplostraca</taxon>
        <taxon>Cladocera</taxon>
        <taxon>Anomopoda</taxon>
        <taxon>Daphniidae</taxon>
        <taxon>Daphnia</taxon>
    </lineage>
</organism>
<dbReference type="Proteomes" id="UP000076858">
    <property type="component" value="Unassembled WGS sequence"/>
</dbReference>
<feature type="region of interest" description="Disordered" evidence="1">
    <location>
        <begin position="1"/>
        <end position="29"/>
    </location>
</feature>
<dbReference type="AlphaFoldDB" id="A0A164QXY0"/>
<dbReference type="PANTHER" id="PTHR33194:SF4">
    <property type="entry name" value="CCHC-TYPE DOMAIN-CONTAINING PROTEIN"/>
    <property type="match status" value="1"/>
</dbReference>
<proteinExistence type="predicted"/>
<protein>
    <recommendedName>
        <fullName evidence="4">Retrotransposon gag domain-containing protein</fullName>
    </recommendedName>
</protein>
<feature type="compositionally biased region" description="Basic and acidic residues" evidence="1">
    <location>
        <begin position="458"/>
        <end position="502"/>
    </location>
</feature>
<dbReference type="OrthoDB" id="10037266at2759"/>
<accession>A0A164QXY0</accession>
<comment type="caution">
    <text evidence="2">The sequence shown here is derived from an EMBL/GenBank/DDBJ whole genome shotgun (WGS) entry which is preliminary data.</text>
</comment>
<evidence type="ECO:0000313" key="3">
    <source>
        <dbReference type="Proteomes" id="UP000076858"/>
    </source>
</evidence>
<feature type="region of interest" description="Disordered" evidence="1">
    <location>
        <begin position="44"/>
        <end position="107"/>
    </location>
</feature>
<dbReference type="PANTHER" id="PTHR33194">
    <property type="entry name" value="ZINC KNUCKLE DOMAINCONTAINING PROTEIN"/>
    <property type="match status" value="1"/>
</dbReference>
<feature type="compositionally biased region" description="Acidic residues" evidence="1">
    <location>
        <begin position="148"/>
        <end position="164"/>
    </location>
</feature>
<sequence>MNFGQLRQSKRIRGISASPERGYREGEDQVRDLWVRPKVPTGVFVDAGTQTSSGAGPSISSRGAESFNPVQKPRDSGIGEQSVVESGSTCEEVAGSERESTYPLSLDSKLASRGELVESGIDRTVAESLQWDSGDLREILADSRPSEEETSEDLETSSDDEEPSSESSRSSVPSPLPPLAMAQRAPAPQLKYRFPPIFYGKKEEDVADWLERYESTAQYNRWGPNEKLENFGMHLDGTARKWFLCLGAVADWQDTPAVVAAPGVAAVPTVPGLRTKFLTEFQAQHYSRYQEARLRQRKQRIEDSGKEYFYDVIDLCRKIDPGMTEEAKLDYLFRELKPTLLEKIWIVSPKTSTEFLAALKLHTEAAELAIRPDWATSVLGAAKGGKAPRKDTKDELRELVLELKAEFAELKRASKFSGSSGKRDGARSPQNSVFLHPGWRMGNPFVIGASQAGWGRGDPQEGRKESRKDDRKDDRRDGWRGDEGREKRNDGRGNSRETRENDQMNVGMVSTDKDEIEESVVLLIESSRLITEVVTCQGMNIRAVIDTGVVVSVASPELQRKLQAKGVPKMRERACALRVTKMREFLCAPAPLNCAT</sequence>
<evidence type="ECO:0000313" key="2">
    <source>
        <dbReference type="EMBL" id="KZS08161.1"/>
    </source>
</evidence>
<feature type="region of interest" description="Disordered" evidence="1">
    <location>
        <begin position="414"/>
        <end position="506"/>
    </location>
</feature>
<feature type="region of interest" description="Disordered" evidence="1">
    <location>
        <begin position="141"/>
        <end position="184"/>
    </location>
</feature>
<keyword evidence="3" id="KW-1185">Reference proteome</keyword>
<evidence type="ECO:0008006" key="4">
    <source>
        <dbReference type="Google" id="ProtNLM"/>
    </source>
</evidence>